<feature type="region of interest" description="Disordered" evidence="1">
    <location>
        <begin position="199"/>
        <end position="281"/>
    </location>
</feature>
<organism evidence="2 3">
    <name type="scientific">Rousettus aegyptiacus</name>
    <name type="common">Egyptian fruit bat</name>
    <name type="synonym">Pteropus aegyptiacus</name>
    <dbReference type="NCBI Taxonomy" id="9407"/>
    <lineage>
        <taxon>Eukaryota</taxon>
        <taxon>Metazoa</taxon>
        <taxon>Chordata</taxon>
        <taxon>Craniata</taxon>
        <taxon>Vertebrata</taxon>
        <taxon>Euteleostomi</taxon>
        <taxon>Mammalia</taxon>
        <taxon>Eutheria</taxon>
        <taxon>Laurasiatheria</taxon>
        <taxon>Chiroptera</taxon>
        <taxon>Yinpterochiroptera</taxon>
        <taxon>Pteropodoidea</taxon>
        <taxon>Pteropodidae</taxon>
        <taxon>Rousettinae</taxon>
        <taxon>Rousettus</taxon>
    </lineage>
</organism>
<proteinExistence type="predicted"/>
<accession>A0A7J8E8X1</accession>
<dbReference type="EMBL" id="JACASE010000010">
    <property type="protein sequence ID" value="KAF6431771.1"/>
    <property type="molecule type" value="Genomic_DNA"/>
</dbReference>
<keyword evidence="3" id="KW-1185">Reference proteome</keyword>
<evidence type="ECO:0000313" key="2">
    <source>
        <dbReference type="EMBL" id="KAF6431771.1"/>
    </source>
</evidence>
<feature type="compositionally biased region" description="Basic residues" evidence="1">
    <location>
        <begin position="141"/>
        <end position="150"/>
    </location>
</feature>
<feature type="region of interest" description="Disordered" evidence="1">
    <location>
        <begin position="139"/>
        <end position="168"/>
    </location>
</feature>
<reference evidence="2 3" key="1">
    <citation type="journal article" date="2020" name="Nature">
        <title>Six reference-quality genomes reveal evolution of bat adaptations.</title>
        <authorList>
            <person name="Jebb D."/>
            <person name="Huang Z."/>
            <person name="Pippel M."/>
            <person name="Hughes G.M."/>
            <person name="Lavrichenko K."/>
            <person name="Devanna P."/>
            <person name="Winkler S."/>
            <person name="Jermiin L.S."/>
            <person name="Skirmuntt E.C."/>
            <person name="Katzourakis A."/>
            <person name="Burkitt-Gray L."/>
            <person name="Ray D.A."/>
            <person name="Sullivan K.A.M."/>
            <person name="Roscito J.G."/>
            <person name="Kirilenko B.M."/>
            <person name="Davalos L.M."/>
            <person name="Corthals A.P."/>
            <person name="Power M.L."/>
            <person name="Jones G."/>
            <person name="Ransome R.D."/>
            <person name="Dechmann D.K.N."/>
            <person name="Locatelli A.G."/>
            <person name="Puechmaille S.J."/>
            <person name="Fedrigo O."/>
            <person name="Jarvis E.D."/>
            <person name="Hiller M."/>
            <person name="Vernes S.C."/>
            <person name="Myers E.W."/>
            <person name="Teeling E.C."/>
        </authorList>
    </citation>
    <scope>NUCLEOTIDE SEQUENCE [LARGE SCALE GENOMIC DNA]</scope>
    <source>
        <strain evidence="2">MRouAeg1</strain>
        <tissue evidence="2">Muscle</tissue>
    </source>
</reference>
<evidence type="ECO:0000313" key="3">
    <source>
        <dbReference type="Proteomes" id="UP000593571"/>
    </source>
</evidence>
<dbReference type="AlphaFoldDB" id="A0A7J8E8X1"/>
<gene>
    <name evidence="2" type="ORF">HJG63_008248</name>
</gene>
<sequence length="281" mass="30012">MVAARWTPSEAASLPSAGKESFAVGSYGNRSKKFCMISHEAKPVQTAFVCARFCIVMTSKQTKRQGVKLGGLAELVQVYLVSGETGKAPLVSAVRGQVQSQCPRNADIATSSEVCLGHLLPESEPEWSEVVPSVCTATWRGPRRGGRRPAGRAGPPASPPRPWRSHRVPGRRALPIRVQSRAEPCFRVFLRVVSVCADSGEGSSAGSDFRLRGRPPVATSRRRCHEWALGAKGLGPTLPGGSGKSPSRVRMALPSLEQRRGRAPSWASPGGPPSSSPRFGR</sequence>
<feature type="compositionally biased region" description="Low complexity" evidence="1">
    <location>
        <begin position="199"/>
        <end position="208"/>
    </location>
</feature>
<comment type="caution">
    <text evidence="2">The sequence shown here is derived from an EMBL/GenBank/DDBJ whole genome shotgun (WGS) entry which is preliminary data.</text>
</comment>
<protein>
    <submittedName>
        <fullName evidence="2">Uncharacterized protein</fullName>
    </submittedName>
</protein>
<evidence type="ECO:0000256" key="1">
    <source>
        <dbReference type="SAM" id="MobiDB-lite"/>
    </source>
</evidence>
<name>A0A7J8E8X1_ROUAE</name>
<dbReference type="Proteomes" id="UP000593571">
    <property type="component" value="Unassembled WGS sequence"/>
</dbReference>